<protein>
    <recommendedName>
        <fullName evidence="1">SMEK domain-containing protein</fullName>
    </recommendedName>
</protein>
<reference evidence="2 3" key="1">
    <citation type="submission" date="2018-05" db="EMBL/GenBank/DDBJ databases">
        <title>Leucothrix arctica sp. nov., isolated from Arctic seawater.</title>
        <authorList>
            <person name="Choi A."/>
            <person name="Baek K."/>
        </authorList>
    </citation>
    <scope>NUCLEOTIDE SEQUENCE [LARGE SCALE GENOMIC DNA]</scope>
    <source>
        <strain evidence="2 3">IMCC9719</strain>
    </source>
</reference>
<dbReference type="Pfam" id="PF21941">
    <property type="entry name" value="SMEK_N"/>
    <property type="match status" value="1"/>
</dbReference>
<gene>
    <name evidence="2" type="ORF">DKT75_18365</name>
</gene>
<dbReference type="InterPro" id="IPR047740">
    <property type="entry name" value="SMEK_dom"/>
</dbReference>
<dbReference type="EMBL" id="QGKL01000042">
    <property type="protein sequence ID" value="PWQ93584.1"/>
    <property type="molecule type" value="Genomic_DNA"/>
</dbReference>
<comment type="caution">
    <text evidence="2">The sequence shown here is derived from an EMBL/GenBank/DDBJ whole genome shotgun (WGS) entry which is preliminary data.</text>
</comment>
<evidence type="ECO:0000259" key="1">
    <source>
        <dbReference type="Pfam" id="PF21941"/>
    </source>
</evidence>
<dbReference type="AlphaFoldDB" id="A0A317C4P8"/>
<sequence length="354" mass="40659">MDKLNYDSCYELCIDLLITYSEKIKTTNKLARLNHAKSSEEVYRGLLNRLSSNNNYQSASKVNEPAIDLFDTSQRLCVQVKSSLTRAEIRECVAKFEKTDWFRKEKYDLVILLTGSSCRTKVEEFKVNDFTYYNEEHCYLDNTRLLKLINGDNYRQVLEYLQVMTVGEAEKVDKAPETVNYNAPVFNISGTSGDVKIDGNQFSFSPDNRHLTIDDAVSTAANAPTLQANGEYELLAYKQDTPDNQLARISAAILEEENLRGLSELDVKNFYDHLNTLESTEHNGIAKVLWLIIFYENSEKHIPTRKLRQKMREVQSSMSLDIPNEHAELISKLRFFSKNSKALIKSISYVSTYE</sequence>
<dbReference type="Proteomes" id="UP000245506">
    <property type="component" value="Unassembled WGS sequence"/>
</dbReference>
<evidence type="ECO:0000313" key="2">
    <source>
        <dbReference type="EMBL" id="PWQ93584.1"/>
    </source>
</evidence>
<keyword evidence="3" id="KW-1185">Reference proteome</keyword>
<name>A0A317C4P8_9GAMM</name>
<feature type="domain" description="SMEK" evidence="1">
    <location>
        <begin position="15"/>
        <end position="150"/>
    </location>
</feature>
<dbReference type="OrthoDB" id="6637346at2"/>
<accession>A0A317C4P8</accession>
<proteinExistence type="predicted"/>
<organism evidence="2 3">
    <name type="scientific">Leucothrix arctica</name>
    <dbReference type="NCBI Taxonomy" id="1481894"/>
    <lineage>
        <taxon>Bacteria</taxon>
        <taxon>Pseudomonadati</taxon>
        <taxon>Pseudomonadota</taxon>
        <taxon>Gammaproteobacteria</taxon>
        <taxon>Thiotrichales</taxon>
        <taxon>Thiotrichaceae</taxon>
        <taxon>Leucothrix</taxon>
    </lineage>
</organism>
<dbReference type="NCBIfam" id="NF033859">
    <property type="entry name" value="SMEK_N"/>
    <property type="match status" value="1"/>
</dbReference>
<evidence type="ECO:0000313" key="3">
    <source>
        <dbReference type="Proteomes" id="UP000245506"/>
    </source>
</evidence>
<dbReference type="RefSeq" id="WP_109825526.1">
    <property type="nucleotide sequence ID" value="NZ_QGKL01000042.1"/>
</dbReference>